<dbReference type="PANTHER" id="PTHR39624">
    <property type="entry name" value="PROTEIN INVOLVED IN RIMO-MEDIATED BETA-METHYLTHIOLATION OF RIBOSOMAL PROTEIN S12 YCAO"/>
    <property type="match status" value="1"/>
</dbReference>
<dbReference type="InterPro" id="IPR003718">
    <property type="entry name" value="OsmC/Ohr_fam"/>
</dbReference>
<reference evidence="2" key="1">
    <citation type="journal article" date="2019" name="Int. J. Syst. Evol. Microbiol.">
        <title>The Global Catalogue of Microorganisms (GCM) 10K type strain sequencing project: providing services to taxonomists for standard genome sequencing and annotation.</title>
        <authorList>
            <consortium name="The Broad Institute Genomics Platform"/>
            <consortium name="The Broad Institute Genome Sequencing Center for Infectious Disease"/>
            <person name="Wu L."/>
            <person name="Ma J."/>
        </authorList>
    </citation>
    <scope>NUCLEOTIDE SEQUENCE [LARGE SCALE GENOMIC DNA]</scope>
    <source>
        <strain evidence="2">JCM 16898</strain>
    </source>
</reference>
<evidence type="ECO:0000313" key="2">
    <source>
        <dbReference type="Proteomes" id="UP001500689"/>
    </source>
</evidence>
<comment type="caution">
    <text evidence="1">The sequence shown here is derived from an EMBL/GenBank/DDBJ whole genome shotgun (WGS) entry which is preliminary data.</text>
</comment>
<dbReference type="SUPFAM" id="SSF82784">
    <property type="entry name" value="OsmC-like"/>
    <property type="match status" value="1"/>
</dbReference>
<dbReference type="RefSeq" id="WP_344868480.1">
    <property type="nucleotide sequence ID" value="NZ_BAAAZN010000026.1"/>
</dbReference>
<protein>
    <submittedName>
        <fullName evidence="1">OsmC family protein</fullName>
    </submittedName>
</protein>
<dbReference type="PANTHER" id="PTHR39624:SF2">
    <property type="entry name" value="OSMC-LIKE PROTEIN"/>
    <property type="match status" value="1"/>
</dbReference>
<dbReference type="Pfam" id="PF02566">
    <property type="entry name" value="OsmC"/>
    <property type="match status" value="1"/>
</dbReference>
<dbReference type="Gene3D" id="3.30.300.20">
    <property type="match status" value="1"/>
</dbReference>
<organism evidence="1 2">
    <name type="scientific">Amycolatopsis ultiminotia</name>
    <dbReference type="NCBI Taxonomy" id="543629"/>
    <lineage>
        <taxon>Bacteria</taxon>
        <taxon>Bacillati</taxon>
        <taxon>Actinomycetota</taxon>
        <taxon>Actinomycetes</taxon>
        <taxon>Pseudonocardiales</taxon>
        <taxon>Pseudonocardiaceae</taxon>
        <taxon>Amycolatopsis</taxon>
    </lineage>
</organism>
<sequence length="146" mass="16143">MTQPEPGTVVVTDAGNGHYTQRVSTTAHEFLADEPVSAGGDDAGPTPYDLLLSSLGTCTAMTLRMYADRKGIPLIRTEVRLRHDRVHARDCEHCETEAGLLSRITREIAFEGDLDDEQRAKLLEIADKCPVHRTLSREIVIETRTA</sequence>
<evidence type="ECO:0000313" key="1">
    <source>
        <dbReference type="EMBL" id="GAA3581968.1"/>
    </source>
</evidence>
<gene>
    <name evidence="1" type="ORF">GCM10022222_78450</name>
</gene>
<dbReference type="InterPro" id="IPR015946">
    <property type="entry name" value="KH_dom-like_a/b"/>
</dbReference>
<accession>A0ABP6YE71</accession>
<keyword evidence="2" id="KW-1185">Reference proteome</keyword>
<dbReference type="InterPro" id="IPR036102">
    <property type="entry name" value="OsmC/Ohrsf"/>
</dbReference>
<dbReference type="Proteomes" id="UP001500689">
    <property type="component" value="Unassembled WGS sequence"/>
</dbReference>
<name>A0ABP6YE71_9PSEU</name>
<dbReference type="EMBL" id="BAAAZN010000026">
    <property type="protein sequence ID" value="GAA3581968.1"/>
    <property type="molecule type" value="Genomic_DNA"/>
</dbReference>
<proteinExistence type="predicted"/>